<dbReference type="EMBL" id="AWWV01010915">
    <property type="protein sequence ID" value="OMO76041.1"/>
    <property type="molecule type" value="Genomic_DNA"/>
</dbReference>
<proteinExistence type="predicted"/>
<evidence type="ECO:0000256" key="1">
    <source>
        <dbReference type="PROSITE-ProRule" id="PRU00047"/>
    </source>
</evidence>
<dbReference type="PROSITE" id="PS50158">
    <property type="entry name" value="ZF_CCHC"/>
    <property type="match status" value="1"/>
</dbReference>
<evidence type="ECO:0000313" key="4">
    <source>
        <dbReference type="EMBL" id="OMO76041.1"/>
    </source>
</evidence>
<gene>
    <name evidence="4" type="ORF">CCACVL1_15953</name>
</gene>
<dbReference type="InterPro" id="IPR001878">
    <property type="entry name" value="Znf_CCHC"/>
</dbReference>
<keyword evidence="1" id="KW-0479">Metal-binding</keyword>
<dbReference type="Proteomes" id="UP000188268">
    <property type="component" value="Unassembled WGS sequence"/>
</dbReference>
<evidence type="ECO:0000313" key="5">
    <source>
        <dbReference type="Proteomes" id="UP000188268"/>
    </source>
</evidence>
<reference evidence="4 5" key="1">
    <citation type="submission" date="2013-09" db="EMBL/GenBank/DDBJ databases">
        <title>Corchorus capsularis genome sequencing.</title>
        <authorList>
            <person name="Alam M."/>
            <person name="Haque M.S."/>
            <person name="Islam M.S."/>
            <person name="Emdad E.M."/>
            <person name="Islam M.M."/>
            <person name="Ahmed B."/>
            <person name="Halim A."/>
            <person name="Hossen Q.M.M."/>
            <person name="Hossain M.Z."/>
            <person name="Ahmed R."/>
            <person name="Khan M.M."/>
            <person name="Islam R."/>
            <person name="Rashid M.M."/>
            <person name="Khan S.A."/>
            <person name="Rahman M.S."/>
            <person name="Alam M."/>
        </authorList>
    </citation>
    <scope>NUCLEOTIDE SEQUENCE [LARGE SCALE GENOMIC DNA]</scope>
    <source>
        <strain evidence="5">cv. CVL-1</strain>
        <tissue evidence="4">Whole seedling</tissue>
    </source>
</reference>
<dbReference type="GO" id="GO:0003676">
    <property type="term" value="F:nucleic acid binding"/>
    <property type="evidence" value="ECO:0007669"/>
    <property type="project" value="InterPro"/>
</dbReference>
<keyword evidence="5" id="KW-1185">Reference proteome</keyword>
<protein>
    <recommendedName>
        <fullName evidence="3">CCHC-type domain-containing protein</fullName>
    </recommendedName>
</protein>
<accession>A0A1R3I0K3</accession>
<dbReference type="AlphaFoldDB" id="A0A1R3I0K3"/>
<name>A0A1R3I0K3_COCAP</name>
<evidence type="ECO:0000259" key="3">
    <source>
        <dbReference type="PROSITE" id="PS50158"/>
    </source>
</evidence>
<evidence type="ECO:0000256" key="2">
    <source>
        <dbReference type="SAM" id="MobiDB-lite"/>
    </source>
</evidence>
<dbReference type="OrthoDB" id="1939383at2759"/>
<dbReference type="GO" id="GO:0008270">
    <property type="term" value="F:zinc ion binding"/>
    <property type="evidence" value="ECO:0007669"/>
    <property type="project" value="UniProtKB-KW"/>
</dbReference>
<feature type="domain" description="CCHC-type" evidence="3">
    <location>
        <begin position="81"/>
        <end position="95"/>
    </location>
</feature>
<comment type="caution">
    <text evidence="4">The sequence shown here is derived from an EMBL/GenBank/DDBJ whole genome shotgun (WGS) entry which is preliminary data.</text>
</comment>
<feature type="compositionally biased region" description="Polar residues" evidence="2">
    <location>
        <begin position="121"/>
        <end position="133"/>
    </location>
</feature>
<keyword evidence="1" id="KW-0863">Zinc-finger</keyword>
<dbReference type="Gramene" id="OMO76041">
    <property type="protein sequence ID" value="OMO76041"/>
    <property type="gene ID" value="CCACVL1_15953"/>
</dbReference>
<sequence length="305" mass="33162">MKSYNGPICPDIQEKLKKLKQDSFSCFSTPAGRMKYEVECGTTSHVVNLAEKTCRPKKVRRRAVDEPQNPYKLSRKNKESRCGNCGRVGHNVRRCNASVIGETLWQRRMMLKGFRNVAQVSQDENSASFSKQSAVRGRGESSKGKSTGRARGRPIGVVGIELQALTGGQKTTFIAARGRGRTTNSIGRGIATGNRGRDRNFGSGNVGQVAVQITGRARGNVKAKVPPNRGRGRTIATTSVEVISSQASSQVANLQGSQTNSNLATSSKGVWVQSGESSFMLFSCLDLLLLFFCTKKVRPFITLVI</sequence>
<keyword evidence="1" id="KW-0862">Zinc</keyword>
<feature type="region of interest" description="Disordered" evidence="2">
    <location>
        <begin position="121"/>
        <end position="152"/>
    </location>
</feature>
<feature type="region of interest" description="Disordered" evidence="2">
    <location>
        <begin position="185"/>
        <end position="204"/>
    </location>
</feature>
<organism evidence="4 5">
    <name type="scientific">Corchorus capsularis</name>
    <name type="common">Jute</name>
    <dbReference type="NCBI Taxonomy" id="210143"/>
    <lineage>
        <taxon>Eukaryota</taxon>
        <taxon>Viridiplantae</taxon>
        <taxon>Streptophyta</taxon>
        <taxon>Embryophyta</taxon>
        <taxon>Tracheophyta</taxon>
        <taxon>Spermatophyta</taxon>
        <taxon>Magnoliopsida</taxon>
        <taxon>eudicotyledons</taxon>
        <taxon>Gunneridae</taxon>
        <taxon>Pentapetalae</taxon>
        <taxon>rosids</taxon>
        <taxon>malvids</taxon>
        <taxon>Malvales</taxon>
        <taxon>Malvaceae</taxon>
        <taxon>Grewioideae</taxon>
        <taxon>Apeibeae</taxon>
        <taxon>Corchorus</taxon>
    </lineage>
</organism>